<keyword evidence="7" id="KW-1185">Reference proteome</keyword>
<sequence>MFLIGERETIKVTRIDSDLPRTPVRESVYRALPHLEHITIHYDQIDLTTKNWKDEVFELPDWRAPVFPDEQKNSTTVKDVLDFFFIGNSINFAFRDFETGDKFVAEYNGVEWSGAFGMWACLKRAYDRGKPVLSGKYLMNLTEDDVRELFQSANGRQIPLLEERHRILRSVGEQLVNHYDGRFHNLLTEAHPVLFDVENGIINKITQNFPSFDDTHSLSIRDSVFPVHFYKRAQLALGMAYGRYNGSEISILENPCEFTVFPDYNLPNVLRHMDVISYDDRLSQLIHDGAVLQGGSREDIELRIATVVSADQLVTKLNQHRTRSISCLEMDFKLFSIRDDVQAPVHKTRTTDY</sequence>
<organism evidence="6 7">
    <name type="scientific">Haloplanus rallus</name>
    <dbReference type="NCBI Taxonomy" id="1816183"/>
    <lineage>
        <taxon>Archaea</taxon>
        <taxon>Methanobacteriati</taxon>
        <taxon>Methanobacteriota</taxon>
        <taxon>Stenosarchaea group</taxon>
        <taxon>Halobacteria</taxon>
        <taxon>Halobacteriales</taxon>
        <taxon>Haloferacaceae</taxon>
        <taxon>Haloplanus</taxon>
    </lineage>
</organism>
<proteinExistence type="inferred from homology"/>
<keyword evidence="1" id="KW-0378">Hydrolase</keyword>
<dbReference type="EMBL" id="CP034345">
    <property type="protein sequence ID" value="QGX96324.1"/>
    <property type="molecule type" value="Genomic_DNA"/>
</dbReference>
<evidence type="ECO:0000256" key="2">
    <source>
        <dbReference type="ARBA" id="ARBA00035119"/>
    </source>
</evidence>
<comment type="catalytic activity">
    <reaction evidence="5">
        <text>queuosine 5'-phosphate + H2O = queuine + D-ribose 5-phosphate</text>
        <dbReference type="Rhea" id="RHEA:75387"/>
        <dbReference type="ChEBI" id="CHEBI:15377"/>
        <dbReference type="ChEBI" id="CHEBI:17433"/>
        <dbReference type="ChEBI" id="CHEBI:78346"/>
        <dbReference type="ChEBI" id="CHEBI:194371"/>
    </reaction>
    <physiologicalReaction direction="left-to-right" evidence="5">
        <dbReference type="Rhea" id="RHEA:75388"/>
    </physiologicalReaction>
</comment>
<dbReference type="Proteomes" id="UP000428325">
    <property type="component" value="Chromosome"/>
</dbReference>
<accession>A0A6B9FBY2</accession>
<name>A0A6B9FBY2_9EURY</name>
<evidence type="ECO:0000313" key="7">
    <source>
        <dbReference type="Proteomes" id="UP000428325"/>
    </source>
</evidence>
<comment type="similarity">
    <text evidence="2">Belongs to the QNG1 protein family.</text>
</comment>
<dbReference type="GO" id="GO:0016787">
    <property type="term" value="F:hydrolase activity"/>
    <property type="evidence" value="ECO:0007669"/>
    <property type="project" value="UniProtKB-KW"/>
</dbReference>
<dbReference type="AlphaFoldDB" id="A0A6B9FBY2"/>
<dbReference type="GO" id="GO:0006400">
    <property type="term" value="P:tRNA modification"/>
    <property type="evidence" value="ECO:0007669"/>
    <property type="project" value="TreeGrafter"/>
</dbReference>
<dbReference type="KEGG" id="hra:EI982_16845"/>
<evidence type="ECO:0000256" key="4">
    <source>
        <dbReference type="ARBA" id="ARBA00035393"/>
    </source>
</evidence>
<evidence type="ECO:0000256" key="1">
    <source>
        <dbReference type="ARBA" id="ARBA00022801"/>
    </source>
</evidence>
<reference evidence="6 7" key="1">
    <citation type="submission" date="2018-12" db="EMBL/GenBank/DDBJ databases">
        <title>Complete genome sequence of Haloplanus rallus MBLA0036.</title>
        <authorList>
            <person name="Nam Y.-d."/>
            <person name="Kang J."/>
            <person name="Chung W.-H."/>
            <person name="Park Y.S."/>
        </authorList>
    </citation>
    <scope>NUCLEOTIDE SEQUENCE [LARGE SCALE GENOMIC DNA]</scope>
    <source>
        <strain evidence="6 7">MBLA0036</strain>
    </source>
</reference>
<evidence type="ECO:0000313" key="6">
    <source>
        <dbReference type="EMBL" id="QGX96324.1"/>
    </source>
</evidence>
<evidence type="ECO:0000256" key="3">
    <source>
        <dbReference type="ARBA" id="ARBA00035306"/>
    </source>
</evidence>
<dbReference type="InterPro" id="IPR019438">
    <property type="entry name" value="Q_salvage"/>
</dbReference>
<dbReference type="Pfam" id="PF10343">
    <property type="entry name" value="Q_salvage"/>
    <property type="match status" value="1"/>
</dbReference>
<evidence type="ECO:0000256" key="5">
    <source>
        <dbReference type="ARBA" id="ARBA00048204"/>
    </source>
</evidence>
<gene>
    <name evidence="6" type="ORF">EI982_16845</name>
</gene>
<dbReference type="PANTHER" id="PTHR21314">
    <property type="entry name" value="QUEUOSINE 5'-PHOSPHATE N-GLYCOSYLASE_HYDROLASE-RELATED"/>
    <property type="match status" value="1"/>
</dbReference>
<protein>
    <recommendedName>
        <fullName evidence="3">Queuosine 5'-phosphate N-glycosylase/hydrolase</fullName>
    </recommendedName>
    <alternativeName>
        <fullName evidence="4">Queuosine-nucleotide N-glycosylase/hydrolase</fullName>
    </alternativeName>
</protein>
<dbReference type="PANTHER" id="PTHR21314:SF0">
    <property type="entry name" value="QUEUOSINE 5'-PHOSPHATE N-GLYCOSYLASE_HYDROLASE"/>
    <property type="match status" value="1"/>
</dbReference>